<dbReference type="PROSITE" id="PS50850">
    <property type="entry name" value="MFS"/>
    <property type="match status" value="1"/>
</dbReference>
<evidence type="ECO:0000313" key="7">
    <source>
        <dbReference type="EMBL" id="EIM95486.1"/>
    </source>
</evidence>
<name>A0AAJ4WWT6_9BURK</name>
<dbReference type="EMBL" id="AKAU01000245">
    <property type="protein sequence ID" value="EIM95486.1"/>
    <property type="molecule type" value="Genomic_DNA"/>
</dbReference>
<feature type="transmembrane region" description="Helical" evidence="4">
    <location>
        <begin position="86"/>
        <end position="104"/>
    </location>
</feature>
<feature type="transmembrane region" description="Helical" evidence="4">
    <location>
        <begin position="21"/>
        <end position="48"/>
    </location>
</feature>
<feature type="transmembrane region" description="Helical" evidence="4">
    <location>
        <begin position="249"/>
        <end position="270"/>
    </location>
</feature>
<evidence type="ECO:0000313" key="8">
    <source>
        <dbReference type="Proteomes" id="UP000004980"/>
    </source>
</evidence>
<gene>
    <name evidence="6" type="ORF">C2L64_22415</name>
    <name evidence="7" type="ORF">WQE_39214</name>
</gene>
<dbReference type="EMBL" id="CP026106">
    <property type="protein sequence ID" value="AUT71085.1"/>
    <property type="molecule type" value="Genomic_DNA"/>
</dbReference>
<dbReference type="PANTHER" id="PTHR23521">
    <property type="entry name" value="TRANSPORTER MFS SUPERFAMILY"/>
    <property type="match status" value="1"/>
</dbReference>
<keyword evidence="2 4" id="KW-1133">Transmembrane helix</keyword>
<feature type="transmembrane region" description="Helical" evidence="4">
    <location>
        <begin position="277"/>
        <end position="299"/>
    </location>
</feature>
<feature type="transmembrane region" description="Helical" evidence="4">
    <location>
        <begin position="54"/>
        <end position="74"/>
    </location>
</feature>
<dbReference type="PANTHER" id="PTHR23521:SF2">
    <property type="entry name" value="TRANSPORTER MFS SUPERFAMILY"/>
    <property type="match status" value="1"/>
</dbReference>
<sequence>MSAADIDAIRLNAPPVRWRAVVALTAVSTLSQIGQFGIGFMVLPVWLAHQGLDAPRAGLFAAAQWAGMFVGLWFAPRLIERIGSKLTVTLGLAASLIAYASFGALSWPAWILPGMLTGLGIGLRWIANETWLYSLVPADKSGKVVGVHETLIASAGVLAPALAVYGGVSGTLVFVSGSLLTLAAAIPLWLTRSSAPPPALKPQQVARGKRLELGPIVCLGLVTIAVGGIGDGALYGLFPLFADSRGLTATQTATMLACFGIGGMVLQFPVGWLADRAGLAATVIVCALTSTAAIVAFSFAPSASLAYVGAALLLGGMNSAYITLGMYAAACSDKLAITRNMRVLSLAFTACSIAGPLFAGSAMKALGNDLLMWQLAIMSGALMIYTLGMREGHRQARQRAPSVSS</sequence>
<organism evidence="6 9">
    <name type="scientific">Paraburkholderia hospita</name>
    <dbReference type="NCBI Taxonomy" id="169430"/>
    <lineage>
        <taxon>Bacteria</taxon>
        <taxon>Pseudomonadati</taxon>
        <taxon>Pseudomonadota</taxon>
        <taxon>Betaproteobacteria</taxon>
        <taxon>Burkholderiales</taxon>
        <taxon>Burkholderiaceae</taxon>
        <taxon>Paraburkholderia</taxon>
    </lineage>
</organism>
<dbReference type="SUPFAM" id="SSF103473">
    <property type="entry name" value="MFS general substrate transporter"/>
    <property type="match status" value="1"/>
</dbReference>
<dbReference type="AlphaFoldDB" id="A0AAJ4WWT6"/>
<evidence type="ECO:0000259" key="5">
    <source>
        <dbReference type="PROSITE" id="PS50850"/>
    </source>
</evidence>
<feature type="transmembrane region" description="Helical" evidence="4">
    <location>
        <begin position="371"/>
        <end position="389"/>
    </location>
</feature>
<dbReference type="Proteomes" id="UP000004980">
    <property type="component" value="Unassembled WGS sequence"/>
</dbReference>
<feature type="transmembrane region" description="Helical" evidence="4">
    <location>
        <begin position="341"/>
        <end position="359"/>
    </location>
</feature>
<dbReference type="Proteomes" id="UP000236649">
    <property type="component" value="Chromosome 2"/>
</dbReference>
<reference evidence="6 9" key="2">
    <citation type="submission" date="2018-01" db="EMBL/GenBank/DDBJ databases">
        <title>Species boundaries and ecological features among Paraburkholderia terrae DSMZ17804T, P. hospita DSMZ17164T and P. caribensis DSMZ13236T.</title>
        <authorList>
            <person name="Pratama A.A."/>
        </authorList>
    </citation>
    <scope>NUCLEOTIDE SEQUENCE [LARGE SCALE GENOMIC DNA]</scope>
    <source>
        <strain evidence="6 9">DSM 17164</strain>
    </source>
</reference>
<accession>A0AAJ4WWT6</accession>
<dbReference type="GO" id="GO:0022857">
    <property type="term" value="F:transmembrane transporter activity"/>
    <property type="evidence" value="ECO:0007669"/>
    <property type="project" value="InterPro"/>
</dbReference>
<feature type="transmembrane region" description="Helical" evidence="4">
    <location>
        <begin position="305"/>
        <end position="329"/>
    </location>
</feature>
<evidence type="ECO:0000313" key="6">
    <source>
        <dbReference type="EMBL" id="AUT71085.1"/>
    </source>
</evidence>
<evidence type="ECO:0000256" key="2">
    <source>
        <dbReference type="ARBA" id="ARBA00022989"/>
    </source>
</evidence>
<proteinExistence type="predicted"/>
<keyword evidence="3 4" id="KW-0472">Membrane</keyword>
<feature type="transmembrane region" description="Helical" evidence="4">
    <location>
        <begin position="171"/>
        <end position="190"/>
    </location>
</feature>
<protein>
    <submittedName>
        <fullName evidence="6">MFS transporter</fullName>
    </submittedName>
    <submittedName>
        <fullName evidence="7">Major facilitator superfamily protein</fullName>
    </submittedName>
</protein>
<dbReference type="InterPro" id="IPR020846">
    <property type="entry name" value="MFS_dom"/>
</dbReference>
<reference evidence="7 8" key="1">
    <citation type="journal article" date="2012" name="J. Bacteriol.">
        <title>Draft Genome Sequence of the Soil Bacterium Burkholderia terrae Strain BS001, Which Interacts with Fungal Surface Structures.</title>
        <authorList>
            <person name="Nazir R."/>
            <person name="Hansen M.A."/>
            <person name="Sorensen S."/>
            <person name="van Elsas J.D."/>
        </authorList>
    </citation>
    <scope>NUCLEOTIDE SEQUENCE [LARGE SCALE GENOMIC DNA]</scope>
    <source>
        <strain evidence="7 8">BS001</strain>
    </source>
</reference>
<dbReference type="Pfam" id="PF07690">
    <property type="entry name" value="MFS_1"/>
    <property type="match status" value="1"/>
</dbReference>
<dbReference type="RefSeq" id="WP_007743054.1">
    <property type="nucleotide sequence ID" value="NZ_AKAU01000245.1"/>
</dbReference>
<evidence type="ECO:0000256" key="1">
    <source>
        <dbReference type="ARBA" id="ARBA00022692"/>
    </source>
</evidence>
<dbReference type="GO" id="GO:0005886">
    <property type="term" value="C:plasma membrane"/>
    <property type="evidence" value="ECO:0007669"/>
    <property type="project" value="TreeGrafter"/>
</dbReference>
<dbReference type="KEGG" id="phs:C2L64_22415"/>
<dbReference type="InterPro" id="IPR036259">
    <property type="entry name" value="MFS_trans_sf"/>
</dbReference>
<dbReference type="Gene3D" id="1.20.1250.20">
    <property type="entry name" value="MFS general substrate transporter like domains"/>
    <property type="match status" value="2"/>
</dbReference>
<keyword evidence="1 4" id="KW-0812">Transmembrane</keyword>
<dbReference type="InterPro" id="IPR011701">
    <property type="entry name" value="MFS"/>
</dbReference>
<evidence type="ECO:0000313" key="9">
    <source>
        <dbReference type="Proteomes" id="UP000236649"/>
    </source>
</evidence>
<keyword evidence="8" id="KW-1185">Reference proteome</keyword>
<evidence type="ECO:0000256" key="3">
    <source>
        <dbReference type="ARBA" id="ARBA00023136"/>
    </source>
</evidence>
<evidence type="ECO:0000256" key="4">
    <source>
        <dbReference type="SAM" id="Phobius"/>
    </source>
</evidence>
<feature type="transmembrane region" description="Helical" evidence="4">
    <location>
        <begin position="211"/>
        <end position="229"/>
    </location>
</feature>
<feature type="domain" description="Major facilitator superfamily (MFS) profile" evidence="5">
    <location>
        <begin position="216"/>
        <end position="405"/>
    </location>
</feature>
<dbReference type="GeneID" id="55531073"/>